<dbReference type="SMART" id="SM00589">
    <property type="entry name" value="PRY"/>
    <property type="match status" value="1"/>
</dbReference>
<dbReference type="PRINTS" id="PR01407">
    <property type="entry name" value="BUTYPHLNCDUF"/>
</dbReference>
<dbReference type="EMBL" id="JBHFQA010000006">
    <property type="protein sequence ID" value="KAL2097160.1"/>
    <property type="molecule type" value="Genomic_DNA"/>
</dbReference>
<dbReference type="InterPro" id="IPR013320">
    <property type="entry name" value="ConA-like_dom_sf"/>
</dbReference>
<keyword evidence="2" id="KW-0863">Zinc-finger</keyword>
<dbReference type="Pfam" id="PF00622">
    <property type="entry name" value="SPRY"/>
    <property type="match status" value="1"/>
</dbReference>
<dbReference type="InterPro" id="IPR043136">
    <property type="entry name" value="B30.2/SPRY_sf"/>
</dbReference>
<evidence type="ECO:0000313" key="7">
    <source>
        <dbReference type="Proteomes" id="UP001591681"/>
    </source>
</evidence>
<protein>
    <recommendedName>
        <fullName evidence="5">B30.2/SPRY domain-containing protein</fullName>
    </recommendedName>
</protein>
<dbReference type="PANTHER" id="PTHR25465">
    <property type="entry name" value="B-BOX DOMAIN CONTAINING"/>
    <property type="match status" value="1"/>
</dbReference>
<keyword evidence="4" id="KW-0472">Membrane</keyword>
<reference evidence="6 7" key="1">
    <citation type="submission" date="2024-09" db="EMBL/GenBank/DDBJ databases">
        <title>A chromosome-level genome assembly of Gray's grenadier anchovy, Coilia grayii.</title>
        <authorList>
            <person name="Fu Z."/>
        </authorList>
    </citation>
    <scope>NUCLEOTIDE SEQUENCE [LARGE SCALE GENOMIC DNA]</scope>
    <source>
        <strain evidence="6">G4</strain>
        <tissue evidence="6">Muscle</tissue>
    </source>
</reference>
<evidence type="ECO:0000313" key="6">
    <source>
        <dbReference type="EMBL" id="KAL2097160.1"/>
    </source>
</evidence>
<accession>A0ABD1KDJ6</accession>
<organism evidence="6 7">
    <name type="scientific">Coilia grayii</name>
    <name type="common">Gray's grenadier anchovy</name>
    <dbReference type="NCBI Taxonomy" id="363190"/>
    <lineage>
        <taxon>Eukaryota</taxon>
        <taxon>Metazoa</taxon>
        <taxon>Chordata</taxon>
        <taxon>Craniata</taxon>
        <taxon>Vertebrata</taxon>
        <taxon>Euteleostomi</taxon>
        <taxon>Actinopterygii</taxon>
        <taxon>Neopterygii</taxon>
        <taxon>Teleostei</taxon>
        <taxon>Clupei</taxon>
        <taxon>Clupeiformes</taxon>
        <taxon>Clupeoidei</taxon>
        <taxon>Engraulidae</taxon>
        <taxon>Coilinae</taxon>
        <taxon>Coilia</taxon>
    </lineage>
</organism>
<dbReference type="Proteomes" id="UP001591681">
    <property type="component" value="Unassembled WGS sequence"/>
</dbReference>
<dbReference type="InterPro" id="IPR001870">
    <property type="entry name" value="B30.2/SPRY"/>
</dbReference>
<keyword evidence="3" id="KW-0862">Zinc</keyword>
<dbReference type="InterPro" id="IPR006574">
    <property type="entry name" value="PRY"/>
</dbReference>
<dbReference type="GO" id="GO:0005737">
    <property type="term" value="C:cytoplasm"/>
    <property type="evidence" value="ECO:0007669"/>
    <property type="project" value="UniProtKB-ARBA"/>
</dbReference>
<gene>
    <name evidence="6" type="ORF">ACEWY4_006367</name>
</gene>
<keyword evidence="7" id="KW-1185">Reference proteome</keyword>
<keyword evidence="1" id="KW-0479">Metal-binding</keyword>
<dbReference type="GO" id="GO:0008270">
    <property type="term" value="F:zinc ion binding"/>
    <property type="evidence" value="ECO:0007669"/>
    <property type="project" value="UniProtKB-KW"/>
</dbReference>
<evidence type="ECO:0000256" key="4">
    <source>
        <dbReference type="SAM" id="Phobius"/>
    </source>
</evidence>
<evidence type="ECO:0000256" key="1">
    <source>
        <dbReference type="ARBA" id="ARBA00022723"/>
    </source>
</evidence>
<dbReference type="InterPro" id="IPR003877">
    <property type="entry name" value="SPRY_dom"/>
</dbReference>
<name>A0ABD1KDJ6_9TELE</name>
<dbReference type="SUPFAM" id="SSF49899">
    <property type="entry name" value="Concanavalin A-like lectins/glucanases"/>
    <property type="match status" value="1"/>
</dbReference>
<keyword evidence="4" id="KW-0812">Transmembrane</keyword>
<proteinExistence type="predicted"/>
<evidence type="ECO:0000259" key="5">
    <source>
        <dbReference type="PROSITE" id="PS50188"/>
    </source>
</evidence>
<feature type="transmembrane region" description="Helical" evidence="4">
    <location>
        <begin position="7"/>
        <end position="26"/>
    </location>
</feature>
<keyword evidence="4" id="KW-1133">Transmembrane helix</keyword>
<dbReference type="InterPro" id="IPR003879">
    <property type="entry name" value="Butyrophylin_SPRY"/>
</dbReference>
<dbReference type="Gene3D" id="2.60.120.920">
    <property type="match status" value="1"/>
</dbReference>
<dbReference type="AlphaFoldDB" id="A0ABD1KDJ6"/>
<feature type="domain" description="B30.2/SPRY" evidence="5">
    <location>
        <begin position="16"/>
        <end position="210"/>
    </location>
</feature>
<dbReference type="InterPro" id="IPR051051">
    <property type="entry name" value="E3_ubiq-ligase_TRIM/RNF"/>
</dbReference>
<comment type="caution">
    <text evidence="6">The sequence shown here is derived from an EMBL/GenBank/DDBJ whole genome shotgun (WGS) entry which is preliminary data.</text>
</comment>
<evidence type="ECO:0000256" key="3">
    <source>
        <dbReference type="ARBA" id="ARBA00022833"/>
    </source>
</evidence>
<dbReference type="Pfam" id="PF13765">
    <property type="entry name" value="PRY"/>
    <property type="match status" value="1"/>
</dbReference>
<sequence length="210" mass="23636">MQQPRDYDTFYAIIIVLSVIVIYNFVPSLNYDSAGGTLDFNTVSPDLKITSDRTFAIRVSMRQPYPSHPARFDDIPQALTTECVSTGRYSWLVETQGHWDIGVAYKNISRKGTYRVRIGTNKESWSIRHDKTGRLFAFHDNLRAKIPKSLNSNMIQRIAVIVDFEGGVVSFAKKGRGLENLYAFKATFSQPVCLGLGLYSVNPQSTVTIV</sequence>
<dbReference type="PANTHER" id="PTHR25465:SF73">
    <property type="entry name" value="E3 UBIQUITIN_ISG15 LIGASE TRIM25 ISOFORM X1"/>
    <property type="match status" value="1"/>
</dbReference>
<evidence type="ECO:0000256" key="2">
    <source>
        <dbReference type="ARBA" id="ARBA00022771"/>
    </source>
</evidence>
<dbReference type="PROSITE" id="PS50188">
    <property type="entry name" value="B302_SPRY"/>
    <property type="match status" value="1"/>
</dbReference>